<comment type="caution">
    <text evidence="8">The sequence shown here is derived from an EMBL/GenBank/DDBJ whole genome shotgun (WGS) entry which is preliminary data.</text>
</comment>
<dbReference type="PANTHER" id="PTHR15272:SF0">
    <property type="entry name" value="CHROMATIN ASSEMBLY FACTOR 1 SUBUNIT A"/>
    <property type="match status" value="1"/>
</dbReference>
<evidence type="ECO:0000256" key="5">
    <source>
        <dbReference type="SAM" id="MobiDB-lite"/>
    </source>
</evidence>
<organism evidence="8 9">
    <name type="scientific">Thielaviopsis punctulata</name>
    <dbReference type="NCBI Taxonomy" id="72032"/>
    <lineage>
        <taxon>Eukaryota</taxon>
        <taxon>Fungi</taxon>
        <taxon>Dikarya</taxon>
        <taxon>Ascomycota</taxon>
        <taxon>Pezizomycotina</taxon>
        <taxon>Sordariomycetes</taxon>
        <taxon>Hypocreomycetidae</taxon>
        <taxon>Microascales</taxon>
        <taxon>Ceratocystidaceae</taxon>
        <taxon>Thielaviopsis</taxon>
    </lineage>
</organism>
<feature type="domain" description="Chromatin assembly factor 1 subunit A dimerization" evidence="6">
    <location>
        <begin position="288"/>
        <end position="365"/>
    </location>
</feature>
<evidence type="ECO:0000313" key="9">
    <source>
        <dbReference type="Proteomes" id="UP000033483"/>
    </source>
</evidence>
<dbReference type="InterPro" id="IPR048800">
    <property type="entry name" value="Cac1-like_C"/>
</dbReference>
<dbReference type="GO" id="GO:0005634">
    <property type="term" value="C:nucleus"/>
    <property type="evidence" value="ECO:0007669"/>
    <property type="project" value="UniProtKB-SubCell"/>
</dbReference>
<reference evidence="8 9" key="1">
    <citation type="submission" date="2015-03" db="EMBL/GenBank/DDBJ databases">
        <authorList>
            <person name="Radwan O."/>
            <person name="Al-Naeli F.A."/>
            <person name="Rendon G.A."/>
            <person name="Fields C."/>
        </authorList>
    </citation>
    <scope>NUCLEOTIDE SEQUENCE [LARGE SCALE GENOMIC DNA]</scope>
    <source>
        <strain evidence="8">CR-DP1</strain>
    </source>
</reference>
<feature type="compositionally biased region" description="Low complexity" evidence="5">
    <location>
        <begin position="154"/>
        <end position="170"/>
    </location>
</feature>
<feature type="compositionally biased region" description="Low complexity" evidence="5">
    <location>
        <begin position="474"/>
        <end position="488"/>
    </location>
</feature>
<evidence type="ECO:0008006" key="10">
    <source>
        <dbReference type="Google" id="ProtNLM"/>
    </source>
</evidence>
<protein>
    <recommendedName>
        <fullName evidence="10">Chromatin assembly factor 1 subunit A</fullName>
    </recommendedName>
</protein>
<dbReference type="OrthoDB" id="79480at2759"/>
<dbReference type="EMBL" id="LAEV01000372">
    <property type="protein sequence ID" value="KKA30455.1"/>
    <property type="molecule type" value="Genomic_DNA"/>
</dbReference>
<dbReference type="Proteomes" id="UP000033483">
    <property type="component" value="Unassembled WGS sequence"/>
</dbReference>
<feature type="region of interest" description="Disordered" evidence="5">
    <location>
        <begin position="1"/>
        <end position="70"/>
    </location>
</feature>
<dbReference type="AlphaFoldDB" id="A0A0F4ZJR4"/>
<proteinExistence type="predicted"/>
<evidence type="ECO:0000313" key="8">
    <source>
        <dbReference type="EMBL" id="KKA30455.1"/>
    </source>
</evidence>
<feature type="compositionally biased region" description="Basic and acidic residues" evidence="5">
    <location>
        <begin position="48"/>
        <end position="70"/>
    </location>
</feature>
<gene>
    <name evidence="8" type="ORF">TD95_000647</name>
</gene>
<evidence type="ECO:0000256" key="1">
    <source>
        <dbReference type="ARBA" id="ARBA00004123"/>
    </source>
</evidence>
<evidence type="ECO:0000259" key="7">
    <source>
        <dbReference type="Pfam" id="PF21796"/>
    </source>
</evidence>
<feature type="compositionally biased region" description="Basic and acidic residues" evidence="5">
    <location>
        <begin position="88"/>
        <end position="142"/>
    </location>
</feature>
<dbReference type="GO" id="GO:0006334">
    <property type="term" value="P:nucleosome assembly"/>
    <property type="evidence" value="ECO:0007669"/>
    <property type="project" value="TreeGrafter"/>
</dbReference>
<dbReference type="Pfam" id="PF12253">
    <property type="entry name" value="CAF1A_dimeriz"/>
    <property type="match status" value="1"/>
</dbReference>
<feature type="region of interest" description="Disordered" evidence="5">
    <location>
        <begin position="348"/>
        <end position="368"/>
    </location>
</feature>
<evidence type="ECO:0000256" key="3">
    <source>
        <dbReference type="ARBA" id="ARBA00023204"/>
    </source>
</evidence>
<accession>A0A0F4ZJR4</accession>
<dbReference type="GO" id="GO:0033186">
    <property type="term" value="C:CAF-1 complex"/>
    <property type="evidence" value="ECO:0007669"/>
    <property type="project" value="TreeGrafter"/>
</dbReference>
<dbReference type="GO" id="GO:0006281">
    <property type="term" value="P:DNA repair"/>
    <property type="evidence" value="ECO:0007669"/>
    <property type="project" value="UniProtKB-KW"/>
</dbReference>
<name>A0A0F4ZJR4_9PEZI</name>
<feature type="compositionally biased region" description="Polar residues" evidence="5">
    <location>
        <begin position="7"/>
        <end position="23"/>
    </location>
</feature>
<evidence type="ECO:0000256" key="4">
    <source>
        <dbReference type="ARBA" id="ARBA00023242"/>
    </source>
</evidence>
<keyword evidence="9" id="KW-1185">Reference proteome</keyword>
<keyword evidence="2" id="KW-0227">DNA damage</keyword>
<evidence type="ECO:0000259" key="6">
    <source>
        <dbReference type="Pfam" id="PF12253"/>
    </source>
</evidence>
<keyword evidence="4" id="KW-0539">Nucleus</keyword>
<evidence type="ECO:0000256" key="2">
    <source>
        <dbReference type="ARBA" id="ARBA00022763"/>
    </source>
</evidence>
<dbReference type="Pfam" id="PF21796">
    <property type="entry name" value="Cac1_C"/>
    <property type="match status" value="1"/>
</dbReference>
<keyword evidence="3" id="KW-0234">DNA repair</keyword>
<feature type="region of interest" description="Disordered" evidence="5">
    <location>
        <begin position="427"/>
        <end position="488"/>
    </location>
</feature>
<feature type="domain" description="Chromatin assembly factor 1 subunit Cac1-like C-terminal" evidence="7">
    <location>
        <begin position="499"/>
        <end position="553"/>
    </location>
</feature>
<dbReference type="PANTHER" id="PTHR15272">
    <property type="entry name" value="CHROMATIN ASSEMBLY FACTOR 1 SUBUNIT A CAF-1 SUBUNIT A"/>
    <property type="match status" value="1"/>
</dbReference>
<feature type="region of interest" description="Disordered" evidence="5">
    <location>
        <begin position="88"/>
        <end position="180"/>
    </location>
</feature>
<comment type="subcellular location">
    <subcellularLocation>
        <location evidence="1">Nucleus</location>
    </subcellularLocation>
</comment>
<dbReference type="InterPro" id="IPR022043">
    <property type="entry name" value="CAF1A_DD"/>
</dbReference>
<sequence>MDVDPRTSPNLPDSSGDDLSSIASDDVAMMDAPLMSSQAATSNRRKRPTAEEKAAKAEEEAAKKREREEARLQKLAEKAKLDAEKAIKAAAKAKADAERQIARAKADAERAVKQAEREEKKRKKEEEERRIQEEKERKERSQMRLNSFFKKPLTTKASTSGSATTGAQAADKTVRDGAGKAEAVNDYKKTFKPFFIKESVRMAPLPADSLDAARLADISAKFDNYVRGASAPSDPMEAVRSLCAKGHGRRRGMVHEPVKRLIEDMRERAFDDAGVQRARAALARVPVKTLFFSTDVRPAYCGTVTGVQSRAGVATVLRAGRRPLHRVFAELAYDYDSEAEWVDDEMGEDVDLDDEEEEVDDEDDMDGFLDDSEDAGVARGAFSSSMEPESTGVCFETKTGETATTELYAYRMEFIMPSIAPTGSIDPFSTEYWDPEPKRSKPPTAGSMAPPPHPAPSNAFEALHGSKTADSNPGTGANTASAAAQTGTATLELRRPELLPEIKRVIVDNNKLSKLGLIDVLFHQVEGLTKGEAKMALDMLAIKVGTGRVKQWALRESME</sequence>